<keyword evidence="2" id="KW-0732">Signal</keyword>
<dbReference type="AlphaFoldDB" id="A0A0D9WHQ1"/>
<evidence type="ECO:0000259" key="3">
    <source>
        <dbReference type="SMART" id="SM00499"/>
    </source>
</evidence>
<dbReference type="EnsemblPlants" id="LPERR05G16100.1">
    <property type="protein sequence ID" value="LPERR05G16100.1"/>
    <property type="gene ID" value="LPERR05G16100"/>
</dbReference>
<dbReference type="CDD" id="cd01960">
    <property type="entry name" value="nsLTP1"/>
    <property type="match status" value="1"/>
</dbReference>
<protein>
    <recommendedName>
        <fullName evidence="1">Non-specific lipid-transfer protein</fullName>
    </recommendedName>
</protein>
<dbReference type="PRINTS" id="PR00382">
    <property type="entry name" value="LIPIDTRNSFER"/>
</dbReference>
<name>A0A0D9WHQ1_9ORYZ</name>
<comment type="similarity">
    <text evidence="1">Belongs to the plant LTP family.</text>
</comment>
<organism evidence="4 5">
    <name type="scientific">Leersia perrieri</name>
    <dbReference type="NCBI Taxonomy" id="77586"/>
    <lineage>
        <taxon>Eukaryota</taxon>
        <taxon>Viridiplantae</taxon>
        <taxon>Streptophyta</taxon>
        <taxon>Embryophyta</taxon>
        <taxon>Tracheophyta</taxon>
        <taxon>Spermatophyta</taxon>
        <taxon>Magnoliopsida</taxon>
        <taxon>Liliopsida</taxon>
        <taxon>Poales</taxon>
        <taxon>Poaceae</taxon>
        <taxon>BOP clade</taxon>
        <taxon>Oryzoideae</taxon>
        <taxon>Oryzeae</taxon>
        <taxon>Oryzinae</taxon>
        <taxon>Leersia</taxon>
    </lineage>
</organism>
<reference evidence="4" key="3">
    <citation type="submission" date="2015-04" db="UniProtKB">
        <authorList>
            <consortium name="EnsemblPlants"/>
        </authorList>
    </citation>
    <scope>IDENTIFICATION</scope>
</reference>
<dbReference type="GO" id="GO:0008289">
    <property type="term" value="F:lipid binding"/>
    <property type="evidence" value="ECO:0007669"/>
    <property type="project" value="UniProtKB-KW"/>
</dbReference>
<reference evidence="5" key="2">
    <citation type="submission" date="2013-12" db="EMBL/GenBank/DDBJ databases">
        <authorList>
            <person name="Yu Y."/>
            <person name="Lee S."/>
            <person name="de Baynast K."/>
            <person name="Wissotski M."/>
            <person name="Liu L."/>
            <person name="Talag J."/>
            <person name="Goicoechea J."/>
            <person name="Angelova A."/>
            <person name="Jetty R."/>
            <person name="Kudrna D."/>
            <person name="Golser W."/>
            <person name="Rivera L."/>
            <person name="Zhang J."/>
            <person name="Wing R."/>
        </authorList>
    </citation>
    <scope>NUCLEOTIDE SEQUENCE</scope>
</reference>
<dbReference type="Gramene" id="LPERR05G16100.1">
    <property type="protein sequence ID" value="LPERR05G16100.1"/>
    <property type="gene ID" value="LPERR05G16100"/>
</dbReference>
<accession>A0A0D9WHQ1</accession>
<dbReference type="eggNOG" id="ENOG502STX2">
    <property type="taxonomic scope" value="Eukaryota"/>
</dbReference>
<reference evidence="4 5" key="1">
    <citation type="submission" date="2012-08" db="EMBL/GenBank/DDBJ databases">
        <title>Oryza genome evolution.</title>
        <authorList>
            <person name="Wing R.A."/>
        </authorList>
    </citation>
    <scope>NUCLEOTIDE SEQUENCE</scope>
</reference>
<keyword evidence="5" id="KW-1185">Reference proteome</keyword>
<feature type="chain" id="PRO_5002349044" description="Non-specific lipid-transfer protein" evidence="2">
    <location>
        <begin position="23"/>
        <end position="147"/>
    </location>
</feature>
<evidence type="ECO:0000313" key="5">
    <source>
        <dbReference type="Proteomes" id="UP000032180"/>
    </source>
</evidence>
<dbReference type="STRING" id="77586.A0A0D9WHQ1"/>
<evidence type="ECO:0000313" key="4">
    <source>
        <dbReference type="EnsemblPlants" id="LPERR05G16100.1"/>
    </source>
</evidence>
<proteinExistence type="inferred from homology"/>
<dbReference type="SMART" id="SM00499">
    <property type="entry name" value="AAI"/>
    <property type="match status" value="1"/>
</dbReference>
<feature type="signal peptide" evidence="2">
    <location>
        <begin position="1"/>
        <end position="22"/>
    </location>
</feature>
<feature type="domain" description="Bifunctional inhibitor/plant lipid transfer protein/seed storage helical" evidence="3">
    <location>
        <begin position="26"/>
        <end position="111"/>
    </location>
</feature>
<dbReference type="InterPro" id="IPR016140">
    <property type="entry name" value="Bifunc_inhib/LTP/seed_store"/>
</dbReference>
<sequence length="147" mass="14973">MAAAAVLLAALLVLSVSSPARAALSCSTVYNTLLPCMHYVQSGGAVPAACCGGISSVVAAANTTADRRAACNCLKNVFAGAAGGPFISRAAALPGRCDVSAPFKISPNVNCSAYGKLSGILGLRRVGLGARENVVVRQLYLFQREDE</sequence>
<dbReference type="InterPro" id="IPR036312">
    <property type="entry name" value="Bifun_inhib/LTP/seed_sf"/>
</dbReference>
<dbReference type="Gene3D" id="1.10.110.10">
    <property type="entry name" value="Plant lipid-transfer and hydrophobic proteins"/>
    <property type="match status" value="1"/>
</dbReference>
<dbReference type="Pfam" id="PF00234">
    <property type="entry name" value="Tryp_alpha_amyl"/>
    <property type="match status" value="1"/>
</dbReference>
<dbReference type="GO" id="GO:0006869">
    <property type="term" value="P:lipid transport"/>
    <property type="evidence" value="ECO:0007669"/>
    <property type="project" value="InterPro"/>
</dbReference>
<keyword evidence="1" id="KW-0446">Lipid-binding</keyword>
<dbReference type="SUPFAM" id="SSF47699">
    <property type="entry name" value="Bifunctional inhibitor/lipid-transfer protein/seed storage 2S albumin"/>
    <property type="match status" value="1"/>
</dbReference>
<dbReference type="HOGENOM" id="CLU_128423_0_1_1"/>
<evidence type="ECO:0000256" key="1">
    <source>
        <dbReference type="RuleBase" id="RU000628"/>
    </source>
</evidence>
<comment type="function">
    <text evidence="1">Plant non-specific lipid-transfer proteins transfer phospholipids as well as galactolipids across membranes. May play a role in wax or cutin deposition in the cell walls of expanding epidermal cells and certain secretory tissues.</text>
</comment>
<keyword evidence="1" id="KW-0813">Transport</keyword>
<dbReference type="InterPro" id="IPR000528">
    <property type="entry name" value="Plant_nsLTP"/>
</dbReference>
<dbReference type="Proteomes" id="UP000032180">
    <property type="component" value="Chromosome 5"/>
</dbReference>
<evidence type="ECO:0000256" key="2">
    <source>
        <dbReference type="SAM" id="SignalP"/>
    </source>
</evidence>
<dbReference type="PANTHER" id="PTHR33076">
    <property type="entry name" value="NON-SPECIFIC LIPID-TRANSFER PROTEIN 2-RELATED"/>
    <property type="match status" value="1"/>
</dbReference>